<dbReference type="Pfam" id="PF05183">
    <property type="entry name" value="RdRP"/>
    <property type="match status" value="1"/>
</dbReference>
<reference evidence="4" key="1">
    <citation type="submission" date="2020-11" db="EMBL/GenBank/DDBJ databases">
        <authorList>
            <consortium name="DOE Joint Genome Institute"/>
            <person name="Ahrendt S."/>
            <person name="Riley R."/>
            <person name="Andreopoulos W."/>
            <person name="Labutti K."/>
            <person name="Pangilinan J."/>
            <person name="Ruiz-Duenas F.J."/>
            <person name="Barrasa J.M."/>
            <person name="Sanchez-Garcia M."/>
            <person name="Camarero S."/>
            <person name="Miyauchi S."/>
            <person name="Serrano A."/>
            <person name="Linde D."/>
            <person name="Babiker R."/>
            <person name="Drula E."/>
            <person name="Ayuso-Fernandez I."/>
            <person name="Pacheco R."/>
            <person name="Padilla G."/>
            <person name="Ferreira P."/>
            <person name="Barriuso J."/>
            <person name="Kellner H."/>
            <person name="Castanera R."/>
            <person name="Alfaro M."/>
            <person name="Ramirez L."/>
            <person name="Pisabarro A.G."/>
            <person name="Kuo A."/>
            <person name="Tritt A."/>
            <person name="Lipzen A."/>
            <person name="He G."/>
            <person name="Yan M."/>
            <person name="Ng V."/>
            <person name="Cullen D."/>
            <person name="Martin F."/>
            <person name="Rosso M.-N."/>
            <person name="Henrissat B."/>
            <person name="Hibbett D."/>
            <person name="Martinez A.T."/>
            <person name="Grigoriev I.V."/>
        </authorList>
    </citation>
    <scope>NUCLEOTIDE SEQUENCE</scope>
    <source>
        <strain evidence="4">AH 40177</strain>
    </source>
</reference>
<dbReference type="EMBL" id="JADNRY010000005">
    <property type="protein sequence ID" value="KAF9076729.1"/>
    <property type="molecule type" value="Genomic_DNA"/>
</dbReference>
<accession>A0A9P5UEZ2</accession>
<comment type="caution">
    <text evidence="4">The sequence shown here is derived from an EMBL/GenBank/DDBJ whole genome shotgun (WGS) entry which is preliminary data.</text>
</comment>
<feature type="domain" description="RDRP core" evidence="3">
    <location>
        <begin position="222"/>
        <end position="862"/>
    </location>
</feature>
<dbReference type="InterPro" id="IPR007855">
    <property type="entry name" value="RDRP"/>
</dbReference>
<keyword evidence="1" id="KW-0696">RNA-directed RNA polymerase</keyword>
<comment type="similarity">
    <text evidence="1">Belongs to the RdRP family.</text>
</comment>
<dbReference type="OrthoDB" id="10055769at2759"/>
<dbReference type="GO" id="GO:0031380">
    <property type="term" value="C:nuclear RNA-directed RNA polymerase complex"/>
    <property type="evidence" value="ECO:0007669"/>
    <property type="project" value="TreeGrafter"/>
</dbReference>
<comment type="catalytic activity">
    <reaction evidence="1">
        <text>RNA(n) + a ribonucleoside 5'-triphosphate = RNA(n+1) + diphosphate</text>
        <dbReference type="Rhea" id="RHEA:21248"/>
        <dbReference type="Rhea" id="RHEA-COMP:14527"/>
        <dbReference type="Rhea" id="RHEA-COMP:17342"/>
        <dbReference type="ChEBI" id="CHEBI:33019"/>
        <dbReference type="ChEBI" id="CHEBI:61557"/>
        <dbReference type="ChEBI" id="CHEBI:140395"/>
        <dbReference type="EC" id="2.7.7.48"/>
    </reaction>
</comment>
<evidence type="ECO:0000256" key="1">
    <source>
        <dbReference type="RuleBase" id="RU363098"/>
    </source>
</evidence>
<evidence type="ECO:0000313" key="5">
    <source>
        <dbReference type="Proteomes" id="UP000772434"/>
    </source>
</evidence>
<dbReference type="InterPro" id="IPR057596">
    <property type="entry name" value="RDRP_core"/>
</dbReference>
<dbReference type="Proteomes" id="UP000772434">
    <property type="component" value="Unassembled WGS sequence"/>
</dbReference>
<feature type="compositionally biased region" description="Acidic residues" evidence="2">
    <location>
        <begin position="537"/>
        <end position="550"/>
    </location>
</feature>
<evidence type="ECO:0000259" key="3">
    <source>
        <dbReference type="Pfam" id="PF05183"/>
    </source>
</evidence>
<evidence type="ECO:0000256" key="2">
    <source>
        <dbReference type="SAM" id="MobiDB-lite"/>
    </source>
</evidence>
<dbReference type="GO" id="GO:0030422">
    <property type="term" value="P:siRNA processing"/>
    <property type="evidence" value="ECO:0007669"/>
    <property type="project" value="TreeGrafter"/>
</dbReference>
<feature type="compositionally biased region" description="Polar residues" evidence="2">
    <location>
        <begin position="32"/>
        <end position="46"/>
    </location>
</feature>
<proteinExistence type="inferred from homology"/>
<feature type="region of interest" description="Disordered" evidence="2">
    <location>
        <begin position="25"/>
        <end position="72"/>
    </location>
</feature>
<keyword evidence="1" id="KW-0694">RNA-binding</keyword>
<dbReference type="PANTHER" id="PTHR23079:SF14">
    <property type="entry name" value="RNA-DEPENDENT RNA POLYMERASE"/>
    <property type="match status" value="1"/>
</dbReference>
<keyword evidence="5" id="KW-1185">Reference proteome</keyword>
<organism evidence="4 5">
    <name type="scientific">Rhodocollybia butyracea</name>
    <dbReference type="NCBI Taxonomy" id="206335"/>
    <lineage>
        <taxon>Eukaryota</taxon>
        <taxon>Fungi</taxon>
        <taxon>Dikarya</taxon>
        <taxon>Basidiomycota</taxon>
        <taxon>Agaricomycotina</taxon>
        <taxon>Agaricomycetes</taxon>
        <taxon>Agaricomycetidae</taxon>
        <taxon>Agaricales</taxon>
        <taxon>Marasmiineae</taxon>
        <taxon>Omphalotaceae</taxon>
        <taxon>Rhodocollybia</taxon>
    </lineage>
</organism>
<dbReference type="PANTHER" id="PTHR23079">
    <property type="entry name" value="RNA-DEPENDENT RNA POLYMERASE"/>
    <property type="match status" value="1"/>
</dbReference>
<dbReference type="GO" id="GO:0003968">
    <property type="term" value="F:RNA-directed RNA polymerase activity"/>
    <property type="evidence" value="ECO:0007669"/>
    <property type="project" value="UniProtKB-KW"/>
</dbReference>
<evidence type="ECO:0000313" key="4">
    <source>
        <dbReference type="EMBL" id="KAF9076729.1"/>
    </source>
</evidence>
<dbReference type="AlphaFoldDB" id="A0A9P5UEZ2"/>
<sequence length="1053" mass="119280">MSPQITEPKSTSIVGVDANVASTSRLTKRSVSDASPSDQFKASLPTSLGKRSASDSFLSQSPRSSKILRQDEPAPSLYTPVMVAHSKAVQKWIDQRNLTWGVAWEIARLVSSDRLTYDAVPMSALDELKKVGNNAKGAPLVEKILLGKYNSPTAQTEKNFDDLFANEHKAKFPYEELDTEEELLSKDPYAGLGFNENSEWFGGRVVFRGRITLLKGSDPKKTQFKVVLEKPELGASCRFTRRFGSKSFMRVKVPKSLIRYSNDLMDFFRRPLVISGRVYRAFLEKDKNVFFFMTNEVLKNEIVPESVSTRLSFTDFLNWHNPVELNMHQSAAKYASRLALGLSTSAPGLMIKPENIKDIDDVVSAEGSDMTDGAGLINKTALRELNYKFNWDIWPTAIQCRIAGAKGMLLLHASDSDIEPRVYIRPSTNKIQYTSLDPAQCIIDVLRSPHPRFQSKLSAETIINLAENGVSKKVFYALLDNTLDSLVLSLTTWKTSEDMENLWDTLSRLGGVFSARFARRRSGMARVKGYSERDNEDHDEDALDEEEEEQQSTAWWGDEVSGQPSSLEETVMRFIDAGFKPDECAVMGKKLKKIIYSQIDQHAKNFRIEVPMSFTGFILPDPEGILEEGEIFFKSSQRGILTEDGQYTDVLIGPVIVTRHPCKLPTDAQKWKAVDRLELRHYTDVILISVKGARRGADWLGGGDYDGDKALVLYQPEIVSEFKNADRKLGDPREDIKASYFFTHTETVAELVDRVLVTSDNPLAQVHAFQEYLIGGIKTASGAGRASNMHDFLMYTKGYAHPETIRMAHIFCHTLDGIKTGLIAKPELWGQDTRRYDKGMMHWKETESKTKGKTSTVRTDNIFVVRPPKLHPFIMDKLQHYAEKKASEKKQKVDETYNQFSFALDKDLTNPWTDAEERAERLERETKSNGMKLDLAKIKAHVKAMRDNHRNTIGKAGFTDLPIEVRQDTLRSLSRDFANGPDRADMYLSAEELMRLKASYAYLYDCEQPSSKWTRFPWDMTMLELTAIKARATGRSRTVTGDFYEIFGLKRRR</sequence>
<feature type="region of interest" description="Disordered" evidence="2">
    <location>
        <begin position="528"/>
        <end position="564"/>
    </location>
</feature>
<dbReference type="EC" id="2.7.7.48" evidence="1"/>
<keyword evidence="1" id="KW-0548">Nucleotidyltransferase</keyword>
<dbReference type="GO" id="GO:0003723">
    <property type="term" value="F:RNA binding"/>
    <property type="evidence" value="ECO:0007669"/>
    <property type="project" value="UniProtKB-KW"/>
</dbReference>
<keyword evidence="1" id="KW-0808">Transferase</keyword>
<gene>
    <name evidence="4" type="ORF">BDP27DRAFT_1379695</name>
</gene>
<feature type="compositionally biased region" description="Polar residues" evidence="2">
    <location>
        <begin position="54"/>
        <end position="64"/>
    </location>
</feature>
<protein>
    <recommendedName>
        <fullName evidence="1">RNA-dependent RNA polymerase</fullName>
        <ecNumber evidence="1">2.7.7.48</ecNumber>
    </recommendedName>
</protein>
<name>A0A9P5UEZ2_9AGAR</name>